<dbReference type="GO" id="GO:0045732">
    <property type="term" value="P:positive regulation of protein catabolic process"/>
    <property type="evidence" value="ECO:0007669"/>
    <property type="project" value="TreeGrafter"/>
</dbReference>
<name>A0AAD7SYR1_9TELE</name>
<dbReference type="InterPro" id="IPR001496">
    <property type="entry name" value="SOCS_box"/>
</dbReference>
<feature type="repeat" description="ANK" evidence="5">
    <location>
        <begin position="167"/>
        <end position="196"/>
    </location>
</feature>
<dbReference type="PANTHER" id="PTHR24136">
    <property type="entry name" value="SOWAH (DROSOPHILA) HOMOLOG"/>
    <property type="match status" value="1"/>
</dbReference>
<feature type="repeat" description="ANK" evidence="5">
    <location>
        <begin position="51"/>
        <end position="83"/>
    </location>
</feature>
<dbReference type="Gene3D" id="1.10.750.20">
    <property type="entry name" value="SOCS box"/>
    <property type="match status" value="1"/>
</dbReference>
<evidence type="ECO:0000313" key="7">
    <source>
        <dbReference type="EMBL" id="KAJ8411256.1"/>
    </source>
</evidence>
<evidence type="ECO:0000259" key="6">
    <source>
        <dbReference type="PROSITE" id="PS50225"/>
    </source>
</evidence>
<dbReference type="InterPro" id="IPR002110">
    <property type="entry name" value="Ankyrin_rpt"/>
</dbReference>
<feature type="repeat" description="ANK" evidence="5">
    <location>
        <begin position="131"/>
        <end position="163"/>
    </location>
</feature>
<dbReference type="InterPro" id="IPR036770">
    <property type="entry name" value="Ankyrin_rpt-contain_sf"/>
</dbReference>
<feature type="domain" description="SOCS box" evidence="6">
    <location>
        <begin position="244"/>
        <end position="293"/>
    </location>
</feature>
<keyword evidence="8" id="KW-1185">Reference proteome</keyword>
<evidence type="ECO:0000256" key="2">
    <source>
        <dbReference type="ARBA" id="ARBA00005949"/>
    </source>
</evidence>
<dbReference type="Proteomes" id="UP001221898">
    <property type="component" value="Unassembled WGS sequence"/>
</dbReference>
<evidence type="ECO:0000313" key="8">
    <source>
        <dbReference type="Proteomes" id="UP001221898"/>
    </source>
</evidence>
<comment type="caution">
    <text evidence="7">The sequence shown here is derived from an EMBL/GenBank/DDBJ whole genome shotgun (WGS) entry which is preliminary data.</text>
</comment>
<dbReference type="SUPFAM" id="SSF48403">
    <property type="entry name" value="Ankyrin repeat"/>
    <property type="match status" value="1"/>
</dbReference>
<dbReference type="Pfam" id="PF07525">
    <property type="entry name" value="SOCS_box"/>
    <property type="match status" value="1"/>
</dbReference>
<evidence type="ECO:0000256" key="5">
    <source>
        <dbReference type="PROSITE-ProRule" id="PRU00023"/>
    </source>
</evidence>
<dbReference type="Pfam" id="PF00023">
    <property type="entry name" value="Ank"/>
    <property type="match status" value="1"/>
</dbReference>
<dbReference type="Pfam" id="PF12796">
    <property type="entry name" value="Ank_2"/>
    <property type="match status" value="2"/>
</dbReference>
<reference evidence="7" key="1">
    <citation type="journal article" date="2023" name="Science">
        <title>Genome structures resolve the early diversification of teleost fishes.</title>
        <authorList>
            <person name="Parey E."/>
            <person name="Louis A."/>
            <person name="Montfort J."/>
            <person name="Bouchez O."/>
            <person name="Roques C."/>
            <person name="Iampietro C."/>
            <person name="Lluch J."/>
            <person name="Castinel A."/>
            <person name="Donnadieu C."/>
            <person name="Desvignes T."/>
            <person name="Floi Bucao C."/>
            <person name="Jouanno E."/>
            <person name="Wen M."/>
            <person name="Mejri S."/>
            <person name="Dirks R."/>
            <person name="Jansen H."/>
            <person name="Henkel C."/>
            <person name="Chen W.J."/>
            <person name="Zahm M."/>
            <person name="Cabau C."/>
            <person name="Klopp C."/>
            <person name="Thompson A.W."/>
            <person name="Robinson-Rechavi M."/>
            <person name="Braasch I."/>
            <person name="Lecointre G."/>
            <person name="Bobe J."/>
            <person name="Postlethwait J.H."/>
            <person name="Berthelot C."/>
            <person name="Roest Crollius H."/>
            <person name="Guiguen Y."/>
        </authorList>
    </citation>
    <scope>NUCLEOTIDE SEQUENCE</scope>
    <source>
        <strain evidence="7">NC1722</strain>
    </source>
</reference>
<dbReference type="SMART" id="SM00248">
    <property type="entry name" value="ANK"/>
    <property type="match status" value="6"/>
</dbReference>
<dbReference type="PANTHER" id="PTHR24136:SF53">
    <property type="entry name" value="ANKYRIN REPEAT AND SOCS BOX CONTAINING 13"/>
    <property type="match status" value="1"/>
</dbReference>
<comment type="similarity">
    <text evidence="2">Belongs to the ankyrin SOCS box (ASB) family.</text>
</comment>
<feature type="repeat" description="ANK" evidence="5">
    <location>
        <begin position="196"/>
        <end position="228"/>
    </location>
</feature>
<dbReference type="InterPro" id="IPR051573">
    <property type="entry name" value="Ankyrin-SOCS_box_domain"/>
</dbReference>
<dbReference type="PROSITE" id="PS50225">
    <property type="entry name" value="SOCS"/>
    <property type="match status" value="1"/>
</dbReference>
<evidence type="ECO:0000256" key="3">
    <source>
        <dbReference type="ARBA" id="ARBA00022737"/>
    </source>
</evidence>
<dbReference type="SMART" id="SM00969">
    <property type="entry name" value="SOCS_box"/>
    <property type="match status" value="1"/>
</dbReference>
<protein>
    <recommendedName>
        <fullName evidence="6">SOCS box domain-containing protein</fullName>
    </recommendedName>
</protein>
<dbReference type="Gene3D" id="1.25.40.20">
    <property type="entry name" value="Ankyrin repeat-containing domain"/>
    <property type="match status" value="1"/>
</dbReference>
<dbReference type="AlphaFoldDB" id="A0AAD7SYR1"/>
<organism evidence="7 8">
    <name type="scientific">Aldrovandia affinis</name>
    <dbReference type="NCBI Taxonomy" id="143900"/>
    <lineage>
        <taxon>Eukaryota</taxon>
        <taxon>Metazoa</taxon>
        <taxon>Chordata</taxon>
        <taxon>Craniata</taxon>
        <taxon>Vertebrata</taxon>
        <taxon>Euteleostomi</taxon>
        <taxon>Actinopterygii</taxon>
        <taxon>Neopterygii</taxon>
        <taxon>Teleostei</taxon>
        <taxon>Notacanthiformes</taxon>
        <taxon>Halosauridae</taxon>
        <taxon>Aldrovandia</taxon>
    </lineage>
</organism>
<dbReference type="PROSITE" id="PS50088">
    <property type="entry name" value="ANK_REPEAT"/>
    <property type="match status" value="5"/>
</dbReference>
<sequence>MEISADRLNFFGEVGCWAERTAVHEAASQGQALQLQQLIQSGASVNTMTMDSITPLHEACIQGQAQCVRLLLDAGALIQVSVNTMDRASPGPAQVDAGAQRQGLTPCTGSPECAKLLLDHGATANPTLTALTATPLHEACIRGNVDCVRLMIAKGAQLEAFDIYFGTPLHAACAKEHLDCAKALLNAGANVNAAKFHETALHHAAEVMNVDLIELLVAFGGNVHARDNRGRKPIDYAKPGSPPALCLEFYERTPLSLQHLSRVLLRRAFGRRVEEDVSKLNVSHRIISYLFYH</sequence>
<evidence type="ECO:0000256" key="4">
    <source>
        <dbReference type="ARBA" id="ARBA00023043"/>
    </source>
</evidence>
<proteinExistence type="inferred from homology"/>
<gene>
    <name evidence="7" type="ORF">AAFF_G00172620</name>
</gene>
<feature type="repeat" description="ANK" evidence="5">
    <location>
        <begin position="18"/>
        <end position="50"/>
    </location>
</feature>
<keyword evidence="4 5" id="KW-0040">ANK repeat</keyword>
<keyword evidence="3" id="KW-0677">Repeat</keyword>
<dbReference type="EMBL" id="JAINUG010000023">
    <property type="protein sequence ID" value="KAJ8411256.1"/>
    <property type="molecule type" value="Genomic_DNA"/>
</dbReference>
<dbReference type="PROSITE" id="PS50297">
    <property type="entry name" value="ANK_REP_REGION"/>
    <property type="match status" value="4"/>
</dbReference>
<comment type="pathway">
    <text evidence="1">Protein modification; protein ubiquitination.</text>
</comment>
<evidence type="ECO:0000256" key="1">
    <source>
        <dbReference type="ARBA" id="ARBA00004906"/>
    </source>
</evidence>
<dbReference type="GO" id="GO:0016567">
    <property type="term" value="P:protein ubiquitination"/>
    <property type="evidence" value="ECO:0007669"/>
    <property type="project" value="TreeGrafter"/>
</dbReference>
<accession>A0AAD7SYR1</accession>